<dbReference type="Pfam" id="PF20147">
    <property type="entry name" value="Crinkler"/>
    <property type="match status" value="1"/>
</dbReference>
<protein>
    <recommendedName>
        <fullName evidence="4">Crinkler effector protein N-terminal domain-containing protein</fullName>
    </recommendedName>
</protein>
<evidence type="ECO:0000259" key="4">
    <source>
        <dbReference type="Pfam" id="PF20147"/>
    </source>
</evidence>
<organism evidence="5 6">
    <name type="scientific">Phytophthora oleae</name>
    <dbReference type="NCBI Taxonomy" id="2107226"/>
    <lineage>
        <taxon>Eukaryota</taxon>
        <taxon>Sar</taxon>
        <taxon>Stramenopiles</taxon>
        <taxon>Oomycota</taxon>
        <taxon>Peronosporomycetes</taxon>
        <taxon>Peronosporales</taxon>
        <taxon>Peronosporaceae</taxon>
        <taxon>Phytophthora</taxon>
    </lineage>
</organism>
<evidence type="ECO:0000313" key="6">
    <source>
        <dbReference type="Proteomes" id="UP001632037"/>
    </source>
</evidence>
<comment type="subcellular location">
    <subcellularLocation>
        <location evidence="1">Host cell</location>
    </subcellularLocation>
    <subcellularLocation>
        <location evidence="2">Secreted</location>
    </subcellularLocation>
</comment>
<dbReference type="AlphaFoldDB" id="A0ABD3FQD7"/>
<dbReference type="GO" id="GO:0005576">
    <property type="term" value="C:extracellular region"/>
    <property type="evidence" value="ECO:0007669"/>
    <property type="project" value="UniProtKB-SubCell"/>
</dbReference>
<sequence length="464" mass="51696">MLNLNCAIVGVAGAPFSVEIDDDAKMDINKLKYAIKDRKPDTITCEADLLHLFLAKKDKGLGEWLTQADVQKGARDTSDYKRLRFPGAKLRAVGLASNELGEVSDEASAAGLGPIHVLVKFPKILRMRYDEDSEIIASYRKIADRLKDNKEVESLSKLLADVRVEGEKGSTPFVVLENSSGTGKTQMAFNLEARGERDVFYIVCSMHSEKDQTLYNAFGERTKTFRACVRSDLETMKEEEIDDEDSHGSVGEIRGNTTLVLYGFILAALRGSGIYFRGVQRPDVQDELSRRKQRGAKPFVFFLDEFPRARRHDVGKTQRDRENFLRVMRNVFCSFDLAVVLSSTNGTARSLIAISGCSRGSGSCLWCVVIPSLLCVDINGDYGIPELLMTIIKHSRPLFANLALEYVQANPYNCSYNLNDYLTMMAGTLATRFKAMKKQSDEFKMGQLCLLLGTSYKAAQTQTG</sequence>
<keyword evidence="3" id="KW-0964">Secreted</keyword>
<accession>A0ABD3FQD7</accession>
<dbReference type="Proteomes" id="UP001632037">
    <property type="component" value="Unassembled WGS sequence"/>
</dbReference>
<evidence type="ECO:0000256" key="2">
    <source>
        <dbReference type="ARBA" id="ARBA00004613"/>
    </source>
</evidence>
<dbReference type="GO" id="GO:0043657">
    <property type="term" value="C:host cell"/>
    <property type="evidence" value="ECO:0007669"/>
    <property type="project" value="UniProtKB-SubCell"/>
</dbReference>
<evidence type="ECO:0000313" key="5">
    <source>
        <dbReference type="EMBL" id="KAL3667219.1"/>
    </source>
</evidence>
<feature type="domain" description="Crinkler effector protein N-terminal" evidence="4">
    <location>
        <begin position="2"/>
        <end position="120"/>
    </location>
</feature>
<proteinExistence type="predicted"/>
<name>A0ABD3FQD7_9STRA</name>
<dbReference type="InterPro" id="IPR045379">
    <property type="entry name" value="Crinkler_N"/>
</dbReference>
<evidence type="ECO:0000256" key="3">
    <source>
        <dbReference type="ARBA" id="ARBA00022525"/>
    </source>
</evidence>
<dbReference type="InterPro" id="IPR027417">
    <property type="entry name" value="P-loop_NTPase"/>
</dbReference>
<gene>
    <name evidence="5" type="ORF">V7S43_007454</name>
</gene>
<comment type="caution">
    <text evidence="5">The sequence shown here is derived from an EMBL/GenBank/DDBJ whole genome shotgun (WGS) entry which is preliminary data.</text>
</comment>
<dbReference type="Gene3D" id="3.40.50.300">
    <property type="entry name" value="P-loop containing nucleotide triphosphate hydrolases"/>
    <property type="match status" value="1"/>
</dbReference>
<evidence type="ECO:0000256" key="1">
    <source>
        <dbReference type="ARBA" id="ARBA00004340"/>
    </source>
</evidence>
<dbReference type="SUPFAM" id="SSF52540">
    <property type="entry name" value="P-loop containing nucleoside triphosphate hydrolases"/>
    <property type="match status" value="1"/>
</dbReference>
<dbReference type="EMBL" id="JBIMZQ010000014">
    <property type="protein sequence ID" value="KAL3667219.1"/>
    <property type="molecule type" value="Genomic_DNA"/>
</dbReference>
<keyword evidence="6" id="KW-1185">Reference proteome</keyword>
<reference evidence="5 6" key="1">
    <citation type="submission" date="2024-09" db="EMBL/GenBank/DDBJ databases">
        <title>Genome sequencing and assembly of Phytophthora oleae, isolate VK10A, causative agent of rot of olive drupes.</title>
        <authorList>
            <person name="Conti Taguali S."/>
            <person name="Riolo M."/>
            <person name="La Spada F."/>
            <person name="Cacciola S.O."/>
            <person name="Dionisio G."/>
        </authorList>
    </citation>
    <scope>NUCLEOTIDE SEQUENCE [LARGE SCALE GENOMIC DNA]</scope>
    <source>
        <strain evidence="5 6">VK10A</strain>
    </source>
</reference>